<dbReference type="OrthoDB" id="736543at2759"/>
<comment type="cofactor">
    <cofactor evidence="1">
        <name>L-ascorbate</name>
        <dbReference type="ChEBI" id="CHEBI:38290"/>
    </cofactor>
</comment>
<dbReference type="PANTHER" id="PTHR47991">
    <property type="entry name" value="OXOGLUTARATE/IRON-DEPENDENT DIOXYGENASE"/>
    <property type="match status" value="1"/>
</dbReference>
<reference evidence="15" key="1">
    <citation type="journal article" date="2019" name="Nat. Commun.">
        <title>The genome of broomcorn millet.</title>
        <authorList>
            <person name="Zou C."/>
            <person name="Miki D."/>
            <person name="Li D."/>
            <person name="Tang Q."/>
            <person name="Xiao L."/>
            <person name="Rajput S."/>
            <person name="Deng P."/>
            <person name="Jia W."/>
            <person name="Huang R."/>
            <person name="Zhang M."/>
            <person name="Sun Y."/>
            <person name="Hu J."/>
            <person name="Fu X."/>
            <person name="Schnable P.S."/>
            <person name="Li F."/>
            <person name="Zhang H."/>
            <person name="Feng B."/>
            <person name="Zhu X."/>
            <person name="Liu R."/>
            <person name="Schnable J.C."/>
            <person name="Zhu J.-K."/>
            <person name="Zhang H."/>
        </authorList>
    </citation>
    <scope>NUCLEOTIDE SEQUENCE [LARGE SCALE GENOMIC DNA]</scope>
</reference>
<comment type="pathway">
    <text evidence="2">Pigment biosynthesis; anthocyanin biosynthesis.</text>
</comment>
<evidence type="ECO:0000313" key="14">
    <source>
        <dbReference type="EMBL" id="RLM78253.1"/>
    </source>
</evidence>
<proteinExistence type="inferred from homology"/>
<keyword evidence="7 12" id="KW-0560">Oxidoreductase</keyword>
<dbReference type="GO" id="GO:0046872">
    <property type="term" value="F:metal ion binding"/>
    <property type="evidence" value="ECO:0007669"/>
    <property type="project" value="UniProtKB-KW"/>
</dbReference>
<dbReference type="InterPro" id="IPR005123">
    <property type="entry name" value="Oxoglu/Fe-dep_dioxygenase_dom"/>
</dbReference>
<evidence type="ECO:0000256" key="4">
    <source>
        <dbReference type="ARBA" id="ARBA00022723"/>
    </source>
</evidence>
<evidence type="ECO:0000256" key="11">
    <source>
        <dbReference type="ARBA" id="ARBA00052206"/>
    </source>
</evidence>
<dbReference type="STRING" id="4540.A0A3L6QC11"/>
<dbReference type="GO" id="GO:0031418">
    <property type="term" value="F:L-ascorbic acid binding"/>
    <property type="evidence" value="ECO:0007669"/>
    <property type="project" value="UniProtKB-KW"/>
</dbReference>
<evidence type="ECO:0000256" key="12">
    <source>
        <dbReference type="RuleBase" id="RU003682"/>
    </source>
</evidence>
<evidence type="ECO:0000256" key="2">
    <source>
        <dbReference type="ARBA" id="ARBA00004935"/>
    </source>
</evidence>
<dbReference type="GO" id="GO:0009813">
    <property type="term" value="P:flavonoid biosynthetic process"/>
    <property type="evidence" value="ECO:0007669"/>
    <property type="project" value="UniProtKB-KW"/>
</dbReference>
<dbReference type="InterPro" id="IPR050295">
    <property type="entry name" value="Plant_2OG-oxidoreductases"/>
</dbReference>
<dbReference type="InterPro" id="IPR044861">
    <property type="entry name" value="IPNS-like_FE2OG_OXY"/>
</dbReference>
<comment type="caution">
    <text evidence="14">The sequence shown here is derived from an EMBL/GenBank/DDBJ whole genome shotgun (WGS) entry which is preliminary data.</text>
</comment>
<dbReference type="EMBL" id="PQIB02000012">
    <property type="protein sequence ID" value="RLM78253.1"/>
    <property type="molecule type" value="Genomic_DNA"/>
</dbReference>
<dbReference type="Pfam" id="PF14226">
    <property type="entry name" value="DIOX_N"/>
    <property type="match status" value="1"/>
</dbReference>
<evidence type="ECO:0000256" key="10">
    <source>
        <dbReference type="ARBA" id="ARBA00039062"/>
    </source>
</evidence>
<comment type="catalytic activity">
    <reaction evidence="11">
        <text>a (2R,3S,4S)-leucoanthocyanidin + 2-oxoglutarate + O2 = a 4-H-anthocyanidin with a 3-hydroxy group + succinate + CO2 + 2 H2O</text>
        <dbReference type="Rhea" id="RHEA:54432"/>
        <dbReference type="ChEBI" id="CHEBI:15377"/>
        <dbReference type="ChEBI" id="CHEBI:15379"/>
        <dbReference type="ChEBI" id="CHEBI:16526"/>
        <dbReference type="ChEBI" id="CHEBI:16810"/>
        <dbReference type="ChEBI" id="CHEBI:30031"/>
        <dbReference type="ChEBI" id="CHEBI:138176"/>
        <dbReference type="ChEBI" id="CHEBI:138177"/>
        <dbReference type="EC" id="1.14.20.4"/>
    </reaction>
</comment>
<keyword evidence="15" id="KW-1185">Reference proteome</keyword>
<dbReference type="Gene3D" id="2.60.120.330">
    <property type="entry name" value="B-lactam Antibiotic, Isopenicillin N Synthase, Chain"/>
    <property type="match status" value="1"/>
</dbReference>
<dbReference type="Pfam" id="PF03171">
    <property type="entry name" value="2OG-FeII_Oxy"/>
    <property type="match status" value="1"/>
</dbReference>
<evidence type="ECO:0000256" key="7">
    <source>
        <dbReference type="ARBA" id="ARBA00023002"/>
    </source>
</evidence>
<sequence>MGEVHRSVQELAASLGALPPEFVRPEHEQPAATTFPGGAAPDAPVIDLLEPGCGARVAAAAREWGLFQVVNHGVPSPVVAELQRVGRAFFSLPREEKERYAMDPASGRIEGYGTRLQRDLEGKKTWNDFFFHVVAPPAKVDHGAWPRSPAGYREANEAYCHHVQRLARGLLGHLSLGLGLEEGAMAEAFGGGAQVFLQKINLYPPCPQPELTLGVAPHTDMSTLTVLVPNEVQGLQVFKDGHWYDANYVPDALIIHIGDQIEASVPMQNTIFSNGAYKAVLHRTTVSKEKTRMSWPVFVEPPVELVVGPHPQLVAGESPAKYKARKYKEYQHCKINKLPM</sequence>
<name>A0A3L6QC11_PANMI</name>
<keyword evidence="9" id="KW-0284">Flavonoid biosynthesis</keyword>
<evidence type="ECO:0000256" key="1">
    <source>
        <dbReference type="ARBA" id="ARBA00001961"/>
    </source>
</evidence>
<dbReference type="GO" id="GO:0046148">
    <property type="term" value="P:pigment biosynthetic process"/>
    <property type="evidence" value="ECO:0007669"/>
    <property type="project" value="UniProtKB-ARBA"/>
</dbReference>
<keyword evidence="4 12" id="KW-0479">Metal-binding</keyword>
<evidence type="ECO:0000256" key="6">
    <source>
        <dbReference type="ARBA" id="ARBA00022964"/>
    </source>
</evidence>
<evidence type="ECO:0000313" key="15">
    <source>
        <dbReference type="Proteomes" id="UP000275267"/>
    </source>
</evidence>
<dbReference type="EC" id="1.14.20.4" evidence="10"/>
<dbReference type="FunFam" id="2.60.120.330:FF:000009">
    <property type="entry name" value="Flavonol synthase"/>
    <property type="match status" value="1"/>
</dbReference>
<evidence type="ECO:0000256" key="5">
    <source>
        <dbReference type="ARBA" id="ARBA00022896"/>
    </source>
</evidence>
<comment type="similarity">
    <text evidence="3 12">Belongs to the iron/ascorbate-dependent oxidoreductase family.</text>
</comment>
<dbReference type="PROSITE" id="PS51471">
    <property type="entry name" value="FE2OG_OXY"/>
    <property type="match status" value="1"/>
</dbReference>
<dbReference type="SUPFAM" id="SSF51197">
    <property type="entry name" value="Clavaminate synthase-like"/>
    <property type="match status" value="1"/>
</dbReference>
<evidence type="ECO:0000259" key="13">
    <source>
        <dbReference type="PROSITE" id="PS51471"/>
    </source>
</evidence>
<keyword evidence="5" id="KW-0847">Vitamin C</keyword>
<dbReference type="GO" id="GO:0050589">
    <property type="term" value="F:leucocyanidin oxygenase activity"/>
    <property type="evidence" value="ECO:0007669"/>
    <property type="project" value="UniProtKB-EC"/>
</dbReference>
<protein>
    <recommendedName>
        <fullName evidence="10">anthocyanidin synthase</fullName>
        <ecNumber evidence="10">1.14.20.4</ecNumber>
    </recommendedName>
</protein>
<evidence type="ECO:0000256" key="8">
    <source>
        <dbReference type="ARBA" id="ARBA00023004"/>
    </source>
</evidence>
<evidence type="ECO:0000256" key="9">
    <source>
        <dbReference type="ARBA" id="ARBA00023241"/>
    </source>
</evidence>
<feature type="domain" description="Fe2OG dioxygenase" evidence="13">
    <location>
        <begin position="192"/>
        <end position="301"/>
    </location>
</feature>
<organism evidence="14 15">
    <name type="scientific">Panicum miliaceum</name>
    <name type="common">Proso millet</name>
    <name type="synonym">Broomcorn millet</name>
    <dbReference type="NCBI Taxonomy" id="4540"/>
    <lineage>
        <taxon>Eukaryota</taxon>
        <taxon>Viridiplantae</taxon>
        <taxon>Streptophyta</taxon>
        <taxon>Embryophyta</taxon>
        <taxon>Tracheophyta</taxon>
        <taxon>Spermatophyta</taxon>
        <taxon>Magnoliopsida</taxon>
        <taxon>Liliopsida</taxon>
        <taxon>Poales</taxon>
        <taxon>Poaceae</taxon>
        <taxon>PACMAD clade</taxon>
        <taxon>Panicoideae</taxon>
        <taxon>Panicodae</taxon>
        <taxon>Paniceae</taxon>
        <taxon>Panicinae</taxon>
        <taxon>Panicum</taxon>
        <taxon>Panicum sect. Panicum</taxon>
    </lineage>
</organism>
<dbReference type="AlphaFoldDB" id="A0A3L6QC11"/>
<accession>A0A3L6QC11</accession>
<keyword evidence="6" id="KW-0223">Dioxygenase</keyword>
<gene>
    <name evidence="14" type="ORF">C2845_PM12G28120</name>
</gene>
<dbReference type="InterPro" id="IPR027443">
    <property type="entry name" value="IPNS-like_sf"/>
</dbReference>
<keyword evidence="8 12" id="KW-0408">Iron</keyword>
<dbReference type="Proteomes" id="UP000275267">
    <property type="component" value="Unassembled WGS sequence"/>
</dbReference>
<dbReference type="InterPro" id="IPR026992">
    <property type="entry name" value="DIOX_N"/>
</dbReference>
<evidence type="ECO:0000256" key="3">
    <source>
        <dbReference type="ARBA" id="ARBA00008056"/>
    </source>
</evidence>